<keyword evidence="1" id="KW-0810">Translation regulation</keyword>
<comment type="caution">
    <text evidence="5">The sequence shown here is derived from an EMBL/GenBank/DDBJ whole genome shotgun (WGS) entry which is preliminary data.</text>
</comment>
<dbReference type="NCBIfam" id="TIGR00741">
    <property type="entry name" value="yfiA"/>
    <property type="match status" value="1"/>
</dbReference>
<name>A0A1Y4DEI6_9BACT</name>
<reference evidence="6" key="1">
    <citation type="submission" date="2017-04" db="EMBL/GenBank/DDBJ databases">
        <title>Function of individual gut microbiota members based on whole genome sequencing of pure cultures obtained from chicken caecum.</title>
        <authorList>
            <person name="Medvecky M."/>
            <person name="Cejkova D."/>
            <person name="Polansky O."/>
            <person name="Karasova D."/>
            <person name="Kubasova T."/>
            <person name="Cizek A."/>
            <person name="Rychlik I."/>
        </authorList>
    </citation>
    <scope>NUCLEOTIDE SEQUENCE [LARGE SCALE GENOMIC DNA]</scope>
    <source>
        <strain evidence="6">An273</strain>
    </source>
</reference>
<dbReference type="GO" id="GO:0045900">
    <property type="term" value="P:negative regulation of translational elongation"/>
    <property type="evidence" value="ECO:0007669"/>
    <property type="project" value="TreeGrafter"/>
</dbReference>
<comment type="subunit">
    <text evidence="2">Associates exclusively with 100S ribosomes, which are dimers of 70S ribosomes.</text>
</comment>
<dbReference type="GO" id="GO:0043024">
    <property type="term" value="F:ribosomal small subunit binding"/>
    <property type="evidence" value="ECO:0007669"/>
    <property type="project" value="TreeGrafter"/>
</dbReference>
<dbReference type="PANTHER" id="PTHR33231">
    <property type="entry name" value="30S RIBOSOMAL PROTEIN"/>
    <property type="match status" value="1"/>
</dbReference>
<dbReference type="RefSeq" id="WP_087287127.1">
    <property type="nucleotide sequence ID" value="NZ_NFJD01000001.1"/>
</dbReference>
<dbReference type="AlphaFoldDB" id="A0A1Y4DEI6"/>
<dbReference type="OrthoDB" id="9794975at2"/>
<dbReference type="InterPro" id="IPR038416">
    <property type="entry name" value="Ribosom_S30AE_C_sf"/>
</dbReference>
<evidence type="ECO:0000259" key="4">
    <source>
        <dbReference type="Pfam" id="PF16321"/>
    </source>
</evidence>
<dbReference type="InterPro" id="IPR050574">
    <property type="entry name" value="HPF/YfiA_ribosome-assoc"/>
</dbReference>
<dbReference type="Gene3D" id="3.30.160.100">
    <property type="entry name" value="Ribosome hibernation promotion factor-like"/>
    <property type="match status" value="1"/>
</dbReference>
<dbReference type="Pfam" id="PF16321">
    <property type="entry name" value="Ribosom_S30AE_C"/>
    <property type="match status" value="1"/>
</dbReference>
<dbReference type="PANTHER" id="PTHR33231:SF1">
    <property type="entry name" value="30S RIBOSOMAL PROTEIN"/>
    <property type="match status" value="1"/>
</dbReference>
<dbReference type="Proteomes" id="UP000196368">
    <property type="component" value="Unassembled WGS sequence"/>
</dbReference>
<sequence length="183" mass="20538">MDIKITAKNIKLTPAIKEFINTRVGKVENFFDNIVSAQVLISVEKKINQRAEIILHTGAKTTISASAVESNLYKAIDAAAVKAEAQAKKIKNKAKARKVSKKSVKEADINPFAEHVLLPQTDVKFSVIKQVEVSPMNPEDAAYEMERLGYSFWMFLDEDSKQINLIFKRLDGTYGLIKPIKKK</sequence>
<gene>
    <name evidence="5" type="ORF">B5F75_01975</name>
</gene>
<dbReference type="SUPFAM" id="SSF69754">
    <property type="entry name" value="Ribosome binding protein Y (YfiA homologue)"/>
    <property type="match status" value="1"/>
</dbReference>
<organism evidence="5 6">
    <name type="scientific">Candidatus Avelusimicrobium gallicola</name>
    <dbReference type="NCBI Taxonomy" id="2562704"/>
    <lineage>
        <taxon>Bacteria</taxon>
        <taxon>Pseudomonadati</taxon>
        <taxon>Elusimicrobiota</taxon>
        <taxon>Elusimicrobia</taxon>
        <taxon>Elusimicrobiales</taxon>
        <taxon>Elusimicrobiaceae</taxon>
        <taxon>Candidatus Avelusimicrobium</taxon>
    </lineage>
</organism>
<dbReference type="InterPro" id="IPR032528">
    <property type="entry name" value="Ribosom_S30AE_C"/>
</dbReference>
<dbReference type="Gene3D" id="3.30.505.50">
    <property type="entry name" value="Sigma 54 modulation/S30EA ribosomal protein, C-terminal domain"/>
    <property type="match status" value="1"/>
</dbReference>
<dbReference type="Pfam" id="PF02482">
    <property type="entry name" value="Ribosomal_S30AE"/>
    <property type="match status" value="1"/>
</dbReference>
<protein>
    <recommendedName>
        <fullName evidence="3">Ribosome hibernation promoting factor</fullName>
    </recommendedName>
</protein>
<evidence type="ECO:0000313" key="6">
    <source>
        <dbReference type="Proteomes" id="UP000196368"/>
    </source>
</evidence>
<dbReference type="InterPro" id="IPR003489">
    <property type="entry name" value="RHF/RaiA"/>
</dbReference>
<dbReference type="GO" id="GO:0022627">
    <property type="term" value="C:cytosolic small ribosomal subunit"/>
    <property type="evidence" value="ECO:0007669"/>
    <property type="project" value="TreeGrafter"/>
</dbReference>
<evidence type="ECO:0000256" key="1">
    <source>
        <dbReference type="ARBA" id="ARBA00022845"/>
    </source>
</evidence>
<dbReference type="EMBL" id="NFJD01000001">
    <property type="protein sequence ID" value="OUO57564.1"/>
    <property type="molecule type" value="Genomic_DNA"/>
</dbReference>
<evidence type="ECO:0000256" key="2">
    <source>
        <dbReference type="ARBA" id="ARBA00038695"/>
    </source>
</evidence>
<feature type="domain" description="Sigma 54 modulation/S30EA ribosomal protein C-terminal" evidence="4">
    <location>
        <begin position="129"/>
        <end position="176"/>
    </location>
</feature>
<evidence type="ECO:0000313" key="5">
    <source>
        <dbReference type="EMBL" id="OUO57564.1"/>
    </source>
</evidence>
<accession>A0A1Y4DEI6</accession>
<dbReference type="InterPro" id="IPR036567">
    <property type="entry name" value="RHF-like"/>
</dbReference>
<proteinExistence type="predicted"/>
<evidence type="ECO:0000256" key="3">
    <source>
        <dbReference type="ARBA" id="ARBA00041148"/>
    </source>
</evidence>
<keyword evidence="6" id="KW-1185">Reference proteome</keyword>